<dbReference type="SUPFAM" id="SSF52540">
    <property type="entry name" value="P-loop containing nucleoside triphosphate hydrolases"/>
    <property type="match status" value="1"/>
</dbReference>
<name>A0A8S5PGF9_9CAUD</name>
<evidence type="ECO:0000313" key="1">
    <source>
        <dbReference type="EMBL" id="DAE06174.1"/>
    </source>
</evidence>
<proteinExistence type="predicted"/>
<sequence length="494" mass="53175">MSSSTPSRSCETSSAKPRLRLVQPYERSIGSLAVELAPTMGYELVPWQEQLAHDIGAVDANGKWVHPRVGISVERQQGKSIVLIVWVAVMAALAGYKVLWTEHNYSTTMEMVDRFRKIFGRRPGDTSEGIPRWRKLLVEVCSQTGQEWMRFSSGGVIQFSTRTKSSRLGFSFDIVIYDEAQELTGIHTQVINPTTTSGAKHNLMIVYAGTPTRAGNPAEVFKNLRQQAWEGGEIASDLLWLEYGVEEIGDIWDESRWPAVMPSLGYHADIRAIRTGMKDMDELGAAQEYLGYWLPPQSQVEEPVIGAVAWGECLVGSGPELTVGCKICAGVRFSADGSTVAVACAVRPPGSPTAHVELPFCKDPEPSTDWLAYWIAARAGRYACVAIDGKAGAGALCDKLEGMGMPKDYILRPSTDQAVTAASLISSGAKAGSVTHIACPALDLSAETSPKRKIGSGGGWGFGGDNAAPIEAAGLALLALNTSKRKPGMKARVT</sequence>
<protein>
    <submittedName>
        <fullName evidence="1">Large Terminase</fullName>
    </submittedName>
</protein>
<dbReference type="Gene3D" id="3.40.50.300">
    <property type="entry name" value="P-loop containing nucleotide triphosphate hydrolases"/>
    <property type="match status" value="1"/>
</dbReference>
<reference evidence="1" key="1">
    <citation type="journal article" date="2021" name="Proc. Natl. Acad. Sci. U.S.A.">
        <title>A Catalog of Tens of Thousands of Viruses from Human Metagenomes Reveals Hidden Associations with Chronic Diseases.</title>
        <authorList>
            <person name="Tisza M.J."/>
            <person name="Buck C.B."/>
        </authorList>
    </citation>
    <scope>NUCLEOTIDE SEQUENCE</scope>
    <source>
        <strain evidence="1">CtwIa5</strain>
    </source>
</reference>
<accession>A0A8S5PGF9</accession>
<dbReference type="EMBL" id="BK015430">
    <property type="protein sequence ID" value="DAE06174.1"/>
    <property type="molecule type" value="Genomic_DNA"/>
</dbReference>
<organism evidence="1">
    <name type="scientific">Siphoviridae sp. ctwIa5</name>
    <dbReference type="NCBI Taxonomy" id="2825729"/>
    <lineage>
        <taxon>Viruses</taxon>
        <taxon>Duplodnaviria</taxon>
        <taxon>Heunggongvirae</taxon>
        <taxon>Uroviricota</taxon>
        <taxon>Caudoviricetes</taxon>
    </lineage>
</organism>
<dbReference type="InterPro" id="IPR027417">
    <property type="entry name" value="P-loop_NTPase"/>
</dbReference>